<dbReference type="PhylomeDB" id="B3M358"/>
<organism evidence="3 4">
    <name type="scientific">Drosophila ananassae</name>
    <name type="common">Fruit fly</name>
    <dbReference type="NCBI Taxonomy" id="7217"/>
    <lineage>
        <taxon>Eukaryota</taxon>
        <taxon>Metazoa</taxon>
        <taxon>Ecdysozoa</taxon>
        <taxon>Arthropoda</taxon>
        <taxon>Hexapoda</taxon>
        <taxon>Insecta</taxon>
        <taxon>Pterygota</taxon>
        <taxon>Neoptera</taxon>
        <taxon>Endopterygota</taxon>
        <taxon>Diptera</taxon>
        <taxon>Brachycera</taxon>
        <taxon>Muscomorpha</taxon>
        <taxon>Ephydroidea</taxon>
        <taxon>Drosophilidae</taxon>
        <taxon>Drosophila</taxon>
        <taxon>Sophophora</taxon>
    </lineage>
</organism>
<dbReference type="Proteomes" id="UP000007801">
    <property type="component" value="Unassembled WGS sequence"/>
</dbReference>
<proteinExistence type="predicted"/>
<feature type="compositionally biased region" description="Basic and acidic residues" evidence="1">
    <location>
        <begin position="203"/>
        <end position="220"/>
    </location>
</feature>
<reference evidence="3 4" key="1">
    <citation type="journal article" date="2007" name="Nature">
        <title>Evolution of genes and genomes on the Drosophila phylogeny.</title>
        <authorList>
            <consortium name="Drosophila 12 Genomes Consortium"/>
            <person name="Clark A.G."/>
            <person name="Eisen M.B."/>
            <person name="Smith D.R."/>
            <person name="Bergman C.M."/>
            <person name="Oliver B."/>
            <person name="Markow T.A."/>
            <person name="Kaufman T.C."/>
            <person name="Kellis M."/>
            <person name="Gelbart W."/>
            <person name="Iyer V.N."/>
            <person name="Pollard D.A."/>
            <person name="Sackton T.B."/>
            <person name="Larracuente A.M."/>
            <person name="Singh N.D."/>
            <person name="Abad J.P."/>
            <person name="Abt D.N."/>
            <person name="Adryan B."/>
            <person name="Aguade M."/>
            <person name="Akashi H."/>
            <person name="Anderson W.W."/>
            <person name="Aquadro C.F."/>
            <person name="Ardell D.H."/>
            <person name="Arguello R."/>
            <person name="Artieri C.G."/>
            <person name="Barbash D.A."/>
            <person name="Barker D."/>
            <person name="Barsanti P."/>
            <person name="Batterham P."/>
            <person name="Batzoglou S."/>
            <person name="Begun D."/>
            <person name="Bhutkar A."/>
            <person name="Blanco E."/>
            <person name="Bosak S.A."/>
            <person name="Bradley R.K."/>
            <person name="Brand A.D."/>
            <person name="Brent M.R."/>
            <person name="Brooks A.N."/>
            <person name="Brown R.H."/>
            <person name="Butlin R.K."/>
            <person name="Caggese C."/>
            <person name="Calvi B.R."/>
            <person name="Bernardo de Carvalho A."/>
            <person name="Caspi A."/>
            <person name="Castrezana S."/>
            <person name="Celniker S.E."/>
            <person name="Chang J.L."/>
            <person name="Chapple C."/>
            <person name="Chatterji S."/>
            <person name="Chinwalla A."/>
            <person name="Civetta A."/>
            <person name="Clifton S.W."/>
            <person name="Comeron J.M."/>
            <person name="Costello J.C."/>
            <person name="Coyne J.A."/>
            <person name="Daub J."/>
            <person name="David R.G."/>
            <person name="Delcher A.L."/>
            <person name="Delehaunty K."/>
            <person name="Do C.B."/>
            <person name="Ebling H."/>
            <person name="Edwards K."/>
            <person name="Eickbush T."/>
            <person name="Evans J.D."/>
            <person name="Filipski A."/>
            <person name="Findeiss S."/>
            <person name="Freyhult E."/>
            <person name="Fulton L."/>
            <person name="Fulton R."/>
            <person name="Garcia A.C."/>
            <person name="Gardiner A."/>
            <person name="Garfield D.A."/>
            <person name="Garvin B.E."/>
            <person name="Gibson G."/>
            <person name="Gilbert D."/>
            <person name="Gnerre S."/>
            <person name="Godfrey J."/>
            <person name="Good R."/>
            <person name="Gotea V."/>
            <person name="Gravely B."/>
            <person name="Greenberg A.J."/>
            <person name="Griffiths-Jones S."/>
            <person name="Gross S."/>
            <person name="Guigo R."/>
            <person name="Gustafson E.A."/>
            <person name="Haerty W."/>
            <person name="Hahn M.W."/>
            <person name="Halligan D.L."/>
            <person name="Halpern A.L."/>
            <person name="Halter G.M."/>
            <person name="Han M.V."/>
            <person name="Heger A."/>
            <person name="Hillier L."/>
            <person name="Hinrichs A.S."/>
            <person name="Holmes I."/>
            <person name="Hoskins R.A."/>
            <person name="Hubisz M.J."/>
            <person name="Hultmark D."/>
            <person name="Huntley M.A."/>
            <person name="Jaffe D.B."/>
            <person name="Jagadeeshan S."/>
            <person name="Jeck W.R."/>
            <person name="Johnson J."/>
            <person name="Jones C.D."/>
            <person name="Jordan W.C."/>
            <person name="Karpen G.H."/>
            <person name="Kataoka E."/>
            <person name="Keightley P.D."/>
            <person name="Kheradpour P."/>
            <person name="Kirkness E.F."/>
            <person name="Koerich L.B."/>
            <person name="Kristiansen K."/>
            <person name="Kudrna D."/>
            <person name="Kulathinal R.J."/>
            <person name="Kumar S."/>
            <person name="Kwok R."/>
            <person name="Lander E."/>
            <person name="Langley C.H."/>
            <person name="Lapoint R."/>
            <person name="Lazzaro B.P."/>
            <person name="Lee S.J."/>
            <person name="Levesque L."/>
            <person name="Li R."/>
            <person name="Lin C.F."/>
            <person name="Lin M.F."/>
            <person name="Lindblad-Toh K."/>
            <person name="Llopart A."/>
            <person name="Long M."/>
            <person name="Low L."/>
            <person name="Lozovsky E."/>
            <person name="Lu J."/>
            <person name="Luo M."/>
            <person name="Machado C.A."/>
            <person name="Makalowski W."/>
            <person name="Marzo M."/>
            <person name="Matsuda M."/>
            <person name="Matzkin L."/>
            <person name="McAllister B."/>
            <person name="McBride C.S."/>
            <person name="McKernan B."/>
            <person name="McKernan K."/>
            <person name="Mendez-Lago M."/>
            <person name="Minx P."/>
            <person name="Mollenhauer M.U."/>
            <person name="Montooth K."/>
            <person name="Mount S.M."/>
            <person name="Mu X."/>
            <person name="Myers E."/>
            <person name="Negre B."/>
            <person name="Newfeld S."/>
            <person name="Nielsen R."/>
            <person name="Noor M.A."/>
            <person name="O'Grady P."/>
            <person name="Pachter L."/>
            <person name="Papaceit M."/>
            <person name="Parisi M.J."/>
            <person name="Parisi M."/>
            <person name="Parts L."/>
            <person name="Pedersen J.S."/>
            <person name="Pesole G."/>
            <person name="Phillippy A.M."/>
            <person name="Ponting C.P."/>
            <person name="Pop M."/>
            <person name="Porcelli D."/>
            <person name="Powell J.R."/>
            <person name="Prohaska S."/>
            <person name="Pruitt K."/>
            <person name="Puig M."/>
            <person name="Quesneville H."/>
            <person name="Ram K.R."/>
            <person name="Rand D."/>
            <person name="Rasmussen M.D."/>
            <person name="Reed L.K."/>
            <person name="Reenan R."/>
            <person name="Reily A."/>
            <person name="Remington K.A."/>
            <person name="Rieger T.T."/>
            <person name="Ritchie M.G."/>
            <person name="Robin C."/>
            <person name="Rogers Y.H."/>
            <person name="Rohde C."/>
            <person name="Rozas J."/>
            <person name="Rubenfield M.J."/>
            <person name="Ruiz A."/>
            <person name="Russo S."/>
            <person name="Salzberg S.L."/>
            <person name="Sanchez-Gracia A."/>
            <person name="Saranga D.J."/>
            <person name="Sato H."/>
            <person name="Schaeffer S.W."/>
            <person name="Schatz M.C."/>
            <person name="Schlenke T."/>
            <person name="Schwartz R."/>
            <person name="Segarra C."/>
            <person name="Singh R.S."/>
            <person name="Sirot L."/>
            <person name="Sirota M."/>
            <person name="Sisneros N.B."/>
            <person name="Smith C.D."/>
            <person name="Smith T.F."/>
            <person name="Spieth J."/>
            <person name="Stage D.E."/>
            <person name="Stark A."/>
            <person name="Stephan W."/>
            <person name="Strausberg R.L."/>
            <person name="Strempel S."/>
            <person name="Sturgill D."/>
            <person name="Sutton G."/>
            <person name="Sutton G.G."/>
            <person name="Tao W."/>
            <person name="Teichmann S."/>
            <person name="Tobari Y.N."/>
            <person name="Tomimura Y."/>
            <person name="Tsolas J.M."/>
            <person name="Valente V.L."/>
            <person name="Venter E."/>
            <person name="Venter J.C."/>
            <person name="Vicario S."/>
            <person name="Vieira F.G."/>
            <person name="Vilella A.J."/>
            <person name="Villasante A."/>
            <person name="Walenz B."/>
            <person name="Wang J."/>
            <person name="Wasserman M."/>
            <person name="Watts T."/>
            <person name="Wilson D."/>
            <person name="Wilson R.K."/>
            <person name="Wing R.A."/>
            <person name="Wolfner M.F."/>
            <person name="Wong A."/>
            <person name="Wong G.K."/>
            <person name="Wu C.I."/>
            <person name="Wu G."/>
            <person name="Yamamoto D."/>
            <person name="Yang H.P."/>
            <person name="Yang S.P."/>
            <person name="Yorke J.A."/>
            <person name="Yoshida K."/>
            <person name="Zdobnov E."/>
            <person name="Zhang P."/>
            <person name="Zhang Y."/>
            <person name="Zimin A.V."/>
            <person name="Baldwin J."/>
            <person name="Abdouelleil A."/>
            <person name="Abdulkadir J."/>
            <person name="Abebe A."/>
            <person name="Abera B."/>
            <person name="Abreu J."/>
            <person name="Acer S.C."/>
            <person name="Aftuck L."/>
            <person name="Alexander A."/>
            <person name="An P."/>
            <person name="Anderson E."/>
            <person name="Anderson S."/>
            <person name="Arachi H."/>
            <person name="Azer M."/>
            <person name="Bachantsang P."/>
            <person name="Barry A."/>
            <person name="Bayul T."/>
            <person name="Berlin A."/>
            <person name="Bessette D."/>
            <person name="Bloom T."/>
            <person name="Blye J."/>
            <person name="Boguslavskiy L."/>
            <person name="Bonnet C."/>
            <person name="Boukhgalter B."/>
            <person name="Bourzgui I."/>
            <person name="Brown A."/>
            <person name="Cahill P."/>
            <person name="Channer S."/>
            <person name="Cheshatsang Y."/>
            <person name="Chuda L."/>
            <person name="Citroen M."/>
            <person name="Collymore A."/>
            <person name="Cooke P."/>
            <person name="Costello M."/>
            <person name="D'Aco K."/>
            <person name="Daza R."/>
            <person name="De Haan G."/>
            <person name="DeGray S."/>
            <person name="DeMaso C."/>
            <person name="Dhargay N."/>
            <person name="Dooley K."/>
            <person name="Dooley E."/>
            <person name="Doricent M."/>
            <person name="Dorje P."/>
            <person name="Dorjee K."/>
            <person name="Dupes A."/>
            <person name="Elong R."/>
            <person name="Falk J."/>
            <person name="Farina A."/>
            <person name="Faro S."/>
            <person name="Ferguson D."/>
            <person name="Fisher S."/>
            <person name="Foley C.D."/>
            <person name="Franke A."/>
            <person name="Friedrich D."/>
            <person name="Gadbois L."/>
            <person name="Gearin G."/>
            <person name="Gearin C.R."/>
            <person name="Giannoukos G."/>
            <person name="Goode T."/>
            <person name="Graham J."/>
            <person name="Grandbois E."/>
            <person name="Grewal S."/>
            <person name="Gyaltsen K."/>
            <person name="Hafez N."/>
            <person name="Hagos B."/>
            <person name="Hall J."/>
            <person name="Henson C."/>
            <person name="Hollinger A."/>
            <person name="Honan T."/>
            <person name="Huard M.D."/>
            <person name="Hughes L."/>
            <person name="Hurhula B."/>
            <person name="Husby M.E."/>
            <person name="Kamat A."/>
            <person name="Kanga B."/>
            <person name="Kashin S."/>
            <person name="Khazanovich D."/>
            <person name="Kisner P."/>
            <person name="Lance K."/>
            <person name="Lara M."/>
            <person name="Lee W."/>
            <person name="Lennon N."/>
            <person name="Letendre F."/>
            <person name="LeVine R."/>
            <person name="Lipovsky A."/>
            <person name="Liu X."/>
            <person name="Liu J."/>
            <person name="Liu S."/>
            <person name="Lokyitsang T."/>
            <person name="Lokyitsang Y."/>
            <person name="Lubonja R."/>
            <person name="Lui A."/>
            <person name="MacDonald P."/>
            <person name="Magnisalis V."/>
            <person name="Maru K."/>
            <person name="Matthews C."/>
            <person name="McCusker W."/>
            <person name="McDonough S."/>
            <person name="Mehta T."/>
            <person name="Meldrim J."/>
            <person name="Meneus L."/>
            <person name="Mihai O."/>
            <person name="Mihalev A."/>
            <person name="Mihova T."/>
            <person name="Mittelman R."/>
            <person name="Mlenga V."/>
            <person name="Montmayeur A."/>
            <person name="Mulrain L."/>
            <person name="Navidi A."/>
            <person name="Naylor J."/>
            <person name="Negash T."/>
            <person name="Nguyen T."/>
            <person name="Nguyen N."/>
            <person name="Nicol R."/>
            <person name="Norbu C."/>
            <person name="Norbu N."/>
            <person name="Novod N."/>
            <person name="O'Neill B."/>
            <person name="Osman S."/>
            <person name="Markiewicz E."/>
            <person name="Oyono O.L."/>
            <person name="Patti C."/>
            <person name="Phunkhang P."/>
            <person name="Pierre F."/>
            <person name="Priest M."/>
            <person name="Raghuraman S."/>
            <person name="Rege F."/>
            <person name="Reyes R."/>
            <person name="Rise C."/>
            <person name="Rogov P."/>
            <person name="Ross K."/>
            <person name="Ryan E."/>
            <person name="Settipalli S."/>
            <person name="Shea T."/>
            <person name="Sherpa N."/>
            <person name="Shi L."/>
            <person name="Shih D."/>
            <person name="Sparrow T."/>
            <person name="Spaulding J."/>
            <person name="Stalker J."/>
            <person name="Stange-Thomann N."/>
            <person name="Stavropoulos S."/>
            <person name="Stone C."/>
            <person name="Strader C."/>
            <person name="Tesfaye S."/>
            <person name="Thomson T."/>
            <person name="Thoulutsang Y."/>
            <person name="Thoulutsang D."/>
            <person name="Topham K."/>
            <person name="Topping I."/>
            <person name="Tsamla T."/>
            <person name="Vassiliev H."/>
            <person name="Vo A."/>
            <person name="Wangchuk T."/>
            <person name="Wangdi T."/>
            <person name="Weiand M."/>
            <person name="Wilkinson J."/>
            <person name="Wilson A."/>
            <person name="Yadav S."/>
            <person name="Young G."/>
            <person name="Yu Q."/>
            <person name="Zembek L."/>
            <person name="Zhong D."/>
            <person name="Zimmer A."/>
            <person name="Zwirko Z."/>
            <person name="Jaffe D.B."/>
            <person name="Alvarez P."/>
            <person name="Brockman W."/>
            <person name="Butler J."/>
            <person name="Chin C."/>
            <person name="Gnerre S."/>
            <person name="Grabherr M."/>
            <person name="Kleber M."/>
            <person name="Mauceli E."/>
            <person name="MacCallum I."/>
        </authorList>
    </citation>
    <scope>NUCLEOTIDE SEQUENCE [LARGE SCALE GENOMIC DNA]</scope>
    <source>
        <strain evidence="4">Tucson 14024-0371.13</strain>
    </source>
</reference>
<protein>
    <submittedName>
        <fullName evidence="3">Uncharacterized protein, isoform A</fullName>
    </submittedName>
</protein>
<feature type="signal peptide" evidence="2">
    <location>
        <begin position="1"/>
        <end position="26"/>
    </location>
</feature>
<dbReference type="EMBL" id="CH902617">
    <property type="protein sequence ID" value="EDV42458.1"/>
    <property type="molecule type" value="Genomic_DNA"/>
</dbReference>
<dbReference type="AlphaFoldDB" id="B3M358"/>
<gene>
    <name evidence="3" type="primary">Dana\GF17997</name>
    <name evidence="3" type="synonym">dana_GLEANR_19257</name>
    <name evidence="3" type="ORF">GF17997</name>
</gene>
<feature type="region of interest" description="Disordered" evidence="1">
    <location>
        <begin position="193"/>
        <end position="222"/>
    </location>
</feature>
<dbReference type="eggNOG" id="ENOG502SFUK">
    <property type="taxonomic scope" value="Eukaryota"/>
</dbReference>
<keyword evidence="4" id="KW-1185">Reference proteome</keyword>
<evidence type="ECO:0000256" key="2">
    <source>
        <dbReference type="SAM" id="SignalP"/>
    </source>
</evidence>
<sequence>MNRSALPCGSIFLALLLCVSAVGVLAEGLPAAEDDSDLAIIPPDADNVEIHEVKMVDGVFQEDHPVIMYKEDFVTEDKVANTGAHHKKHHKTHRHAEPAKSEEKKIYFDILPDEPIVLNSDLKTGPVSNQDAIQLVKPVKEEWLMKYPKKYQSHSRQRRQAYLPSLYYHSPYAQNNIPPIYYVSRLPVAGKKPTYLGKNPNWPKKEDRQPVSVGSRDDFLFHNSDPSQADFSVFDQARPTTPSSSAPPRGNSNSINDGEPPSRPSRPSSPWITSAPPGSPQLSTVRPVVGLPTLRPTVQQPPTSGPKVTSCVWAIVNCCTSGSRKIRYSCFEEFGCNGAFWDINPCADQSVLDDTLQYPKEYDYQAGSKCHRASQLCCSLRNLASTYDCFQYHGCDQSLSNIISGCS</sequence>
<dbReference type="HOGENOM" id="CLU_615771_0_0_1"/>
<feature type="compositionally biased region" description="Low complexity" evidence="1">
    <location>
        <begin position="237"/>
        <end position="249"/>
    </location>
</feature>
<evidence type="ECO:0000256" key="1">
    <source>
        <dbReference type="SAM" id="MobiDB-lite"/>
    </source>
</evidence>
<feature type="chain" id="PRO_5002789941" evidence="2">
    <location>
        <begin position="27"/>
        <end position="407"/>
    </location>
</feature>
<evidence type="ECO:0000313" key="3">
    <source>
        <dbReference type="EMBL" id="EDV42458.1"/>
    </source>
</evidence>
<feature type="region of interest" description="Disordered" evidence="1">
    <location>
        <begin position="235"/>
        <end position="286"/>
    </location>
</feature>
<dbReference type="OMA" id="VSKCVWA"/>
<name>B3M358_DROAN</name>
<accession>B3M358</accession>
<dbReference type="OrthoDB" id="6350087at2759"/>
<evidence type="ECO:0000313" key="4">
    <source>
        <dbReference type="Proteomes" id="UP000007801"/>
    </source>
</evidence>
<keyword evidence="2" id="KW-0732">Signal</keyword>